<organism evidence="1 2">
    <name type="scientific">Trichinella patagoniensis</name>
    <dbReference type="NCBI Taxonomy" id="990121"/>
    <lineage>
        <taxon>Eukaryota</taxon>
        <taxon>Metazoa</taxon>
        <taxon>Ecdysozoa</taxon>
        <taxon>Nematoda</taxon>
        <taxon>Enoplea</taxon>
        <taxon>Dorylaimia</taxon>
        <taxon>Trichinellida</taxon>
        <taxon>Trichinellidae</taxon>
        <taxon>Trichinella</taxon>
    </lineage>
</organism>
<evidence type="ECO:0000313" key="1">
    <source>
        <dbReference type="EMBL" id="KRY22794.1"/>
    </source>
</evidence>
<dbReference type="AlphaFoldDB" id="A0A0V1AE45"/>
<proteinExistence type="predicted"/>
<name>A0A0V1AE45_9BILA</name>
<dbReference type="EMBL" id="JYDQ01000007">
    <property type="protein sequence ID" value="KRY22794.1"/>
    <property type="molecule type" value="Genomic_DNA"/>
</dbReference>
<reference evidence="1 2" key="1">
    <citation type="submission" date="2015-01" db="EMBL/GenBank/DDBJ databases">
        <title>Evolution of Trichinella species and genotypes.</title>
        <authorList>
            <person name="Korhonen P.K."/>
            <person name="Edoardo P."/>
            <person name="Giuseppe L.R."/>
            <person name="Gasser R.B."/>
        </authorList>
    </citation>
    <scope>NUCLEOTIDE SEQUENCE [LARGE SCALE GENOMIC DNA]</scope>
    <source>
        <strain evidence="1">ISS2496</strain>
    </source>
</reference>
<gene>
    <name evidence="1" type="ORF">T12_14489</name>
</gene>
<protein>
    <submittedName>
        <fullName evidence="1">Uncharacterized protein</fullName>
    </submittedName>
</protein>
<dbReference type="Proteomes" id="UP000054783">
    <property type="component" value="Unassembled WGS sequence"/>
</dbReference>
<accession>A0A0V1AE45</accession>
<keyword evidence="2" id="KW-1185">Reference proteome</keyword>
<comment type="caution">
    <text evidence="1">The sequence shown here is derived from an EMBL/GenBank/DDBJ whole genome shotgun (WGS) entry which is preliminary data.</text>
</comment>
<evidence type="ECO:0000313" key="2">
    <source>
        <dbReference type="Proteomes" id="UP000054783"/>
    </source>
</evidence>
<sequence length="210" mass="22991">MTATQAQDTQSFRISLLANLYGLRHLMVSVLVPSGVSSPGNKGVCQFGLAYHKANEISFFALLDMRLVRRSTTSHQLLTSSAVATFKTTWLSLKIRNLAPGVASGYAPGQIKICIFPQGMPQAIYSTIIGLRRKFSPRRRLRLCPRANKNLHIPSGNLAPGVASGYAPGQIKICIFPQGMPQAIYSTIIGLRKATPQAMPQAIFQNFRNF</sequence>